<dbReference type="InterPro" id="IPR025632">
    <property type="entry name" value="DUF4290"/>
</dbReference>
<organism evidence="2 3">
    <name type="scientific">Alistipes indistinctus YIT 12060</name>
    <dbReference type="NCBI Taxonomy" id="742725"/>
    <lineage>
        <taxon>Bacteria</taxon>
        <taxon>Pseudomonadati</taxon>
        <taxon>Bacteroidota</taxon>
        <taxon>Bacteroidia</taxon>
        <taxon>Bacteroidales</taxon>
        <taxon>Rikenellaceae</taxon>
        <taxon>Alistipes</taxon>
    </lineage>
</organism>
<evidence type="ECO:0000313" key="3">
    <source>
        <dbReference type="Proteomes" id="UP000006008"/>
    </source>
</evidence>
<feature type="compositionally biased region" description="Polar residues" evidence="1">
    <location>
        <begin position="187"/>
        <end position="214"/>
    </location>
</feature>
<accession>G5H6Y8</accession>
<dbReference type="HOGENOM" id="CLU_085065_1_0_10"/>
<dbReference type="RefSeq" id="WP_009133637.1">
    <property type="nucleotide sequence ID" value="NZ_CP102250.1"/>
</dbReference>
<dbReference type="STRING" id="742725.HMPREF9450_00831"/>
<dbReference type="PATRIC" id="fig|742725.3.peg.885"/>
<dbReference type="OrthoDB" id="1466969at2"/>
<evidence type="ECO:0008006" key="4">
    <source>
        <dbReference type="Google" id="ProtNLM"/>
    </source>
</evidence>
<evidence type="ECO:0000313" key="2">
    <source>
        <dbReference type="EMBL" id="EHB92627.1"/>
    </source>
</evidence>
<feature type="compositionally biased region" description="Basic residues" evidence="1">
    <location>
        <begin position="215"/>
        <end position="226"/>
    </location>
</feature>
<protein>
    <recommendedName>
        <fullName evidence="4">DUF4290 domain-containing protein</fullName>
    </recommendedName>
</protein>
<proteinExistence type="predicted"/>
<dbReference type="EMBL" id="ADLD01000009">
    <property type="protein sequence ID" value="EHB92627.1"/>
    <property type="molecule type" value="Genomic_DNA"/>
</dbReference>
<dbReference type="Proteomes" id="UP000006008">
    <property type="component" value="Unassembled WGS sequence"/>
</dbReference>
<feature type="region of interest" description="Disordered" evidence="1">
    <location>
        <begin position="187"/>
        <end position="226"/>
    </location>
</feature>
<keyword evidence="3" id="KW-1185">Reference proteome</keyword>
<reference evidence="2 3" key="1">
    <citation type="submission" date="2011-08" db="EMBL/GenBank/DDBJ databases">
        <title>The Genome Sequence of Alistipes indistinctus YIT 12060.</title>
        <authorList>
            <consortium name="The Broad Institute Genome Sequencing Platform"/>
            <person name="Earl A."/>
            <person name="Ward D."/>
            <person name="Feldgarden M."/>
            <person name="Gevers D."/>
            <person name="Morotomi M."/>
            <person name="Young S.K."/>
            <person name="Zeng Q."/>
            <person name="Gargeya S."/>
            <person name="Fitzgerald M."/>
            <person name="Haas B."/>
            <person name="Abouelleil A."/>
            <person name="Alvarado L."/>
            <person name="Arachchi H.M."/>
            <person name="Berlin A."/>
            <person name="Brown A."/>
            <person name="Chapman S.B."/>
            <person name="Chen Z."/>
            <person name="Dunbar C."/>
            <person name="Freedman E."/>
            <person name="Gearin G."/>
            <person name="Gellesch M."/>
            <person name="Goldberg J."/>
            <person name="Griggs A."/>
            <person name="Gujja S."/>
            <person name="Heiman D."/>
            <person name="Howarth C."/>
            <person name="Larson L."/>
            <person name="Lui A."/>
            <person name="MacDonald P.J.P."/>
            <person name="Montmayeur A."/>
            <person name="Murphy C."/>
            <person name="Neiman D."/>
            <person name="Pearson M."/>
            <person name="Priest M."/>
            <person name="Roberts A."/>
            <person name="Saif S."/>
            <person name="Shea T."/>
            <person name="Shenoy N."/>
            <person name="Sisk P."/>
            <person name="Stolte C."/>
            <person name="Sykes S."/>
            <person name="Wortman J."/>
            <person name="Nusbaum C."/>
            <person name="Birren B."/>
        </authorList>
    </citation>
    <scope>NUCLEOTIDE SEQUENCE [LARGE SCALE GENOMIC DNA]</scope>
    <source>
        <strain evidence="2 3">YIT 12060</strain>
    </source>
</reference>
<name>G5H6Y8_9BACT</name>
<dbReference type="AlphaFoldDB" id="G5H6Y8"/>
<gene>
    <name evidence="2" type="ORF">HMPREF9450_00831</name>
</gene>
<dbReference type="GeneID" id="92816153"/>
<sequence length="226" mass="26859">MEKNYNFERKKLMLPEYGRHIHQMVDYLCTIEDRTVRNEQAHVVVEVMGNINPVLRDAADFKHKLWDHLFIMSDFMLDVDSPYPMPDRQTLHPKPDKIEYPSKRIVHKHYGKNIERMLSALKDIPDEQARKAIASNIAKYMRTKSFEYNQEYPNNDIILKDIRKMSEGAVELTEDNINRGRTEYKQAQTNNRTRKSFSQGNRPNIKNNGKTNKQGSKRWQNRTQYK</sequence>
<evidence type="ECO:0000256" key="1">
    <source>
        <dbReference type="SAM" id="MobiDB-lite"/>
    </source>
</evidence>
<dbReference type="eggNOG" id="ENOG502Z7I5">
    <property type="taxonomic scope" value="Bacteria"/>
</dbReference>
<comment type="caution">
    <text evidence="2">The sequence shown here is derived from an EMBL/GenBank/DDBJ whole genome shotgun (WGS) entry which is preliminary data.</text>
</comment>
<dbReference type="Pfam" id="PF14123">
    <property type="entry name" value="DUF4290"/>
    <property type="match status" value="1"/>
</dbReference>